<dbReference type="InterPro" id="IPR010610">
    <property type="entry name" value="EryCIII-like_C"/>
</dbReference>
<proteinExistence type="predicted"/>
<dbReference type="AlphaFoldDB" id="A0A4Q9KLY1"/>
<dbReference type="InterPro" id="IPR050426">
    <property type="entry name" value="Glycosyltransferase_28"/>
</dbReference>
<dbReference type="Pfam" id="PF06722">
    <property type="entry name" value="EryCIII-like_C"/>
    <property type="match status" value="1"/>
</dbReference>
<organism evidence="2 3">
    <name type="scientific">Propioniciclava tarda</name>
    <dbReference type="NCBI Taxonomy" id="433330"/>
    <lineage>
        <taxon>Bacteria</taxon>
        <taxon>Bacillati</taxon>
        <taxon>Actinomycetota</taxon>
        <taxon>Actinomycetes</taxon>
        <taxon>Propionibacteriales</taxon>
        <taxon>Propionibacteriaceae</taxon>
        <taxon>Propioniciclava</taxon>
    </lineage>
</organism>
<sequence length="330" mass="34884">MQGSDADAVPDAAWLDTIEDAAAGADVLLGMPVAGFHAGSAALAVGATRVFGVLQPFEPTRDFPPAGLGLRRVPRWLNRPLGRFVESLAWRVAGPPLNKARRARGQPPIGDPIRGQRMLCGWSPTLLTAPDDWPADRFTVTGAWRLPPDSGWRPDADLTTFLDAGEPPIYLGFGSMPPISGMDRLLRTLLDGLVGRRILVSAGWAELGSTALPSGVLRIGPVPHEWLFPRCAAIIHHCGAGTTHAAAASGVPSIPVPFTLDQPFWAGRLRAVGIGSRPLDPRRPRSDAVAAALAEVESAAMRERAREVAEAMASEDGVRVAVAAIEALVA</sequence>
<protein>
    <submittedName>
        <fullName evidence="2">Glycosyltransferase</fullName>
    </submittedName>
</protein>
<dbReference type="PANTHER" id="PTHR48050">
    <property type="entry name" value="STEROL 3-BETA-GLUCOSYLTRANSFERASE"/>
    <property type="match status" value="1"/>
</dbReference>
<dbReference type="RefSeq" id="WP_131171491.1">
    <property type="nucleotide sequence ID" value="NZ_FXTL01000004.1"/>
</dbReference>
<comment type="caution">
    <text evidence="2">The sequence shown here is derived from an EMBL/GenBank/DDBJ whole genome shotgun (WGS) entry which is preliminary data.</text>
</comment>
<feature type="domain" description="Erythromycin biosynthesis protein CIII-like C-terminal" evidence="1">
    <location>
        <begin position="209"/>
        <end position="316"/>
    </location>
</feature>
<keyword evidence="2" id="KW-0808">Transferase</keyword>
<evidence type="ECO:0000313" key="3">
    <source>
        <dbReference type="Proteomes" id="UP000291933"/>
    </source>
</evidence>
<dbReference type="SUPFAM" id="SSF53756">
    <property type="entry name" value="UDP-Glycosyltransferase/glycogen phosphorylase"/>
    <property type="match status" value="1"/>
</dbReference>
<dbReference type="EMBL" id="SDMR01000004">
    <property type="protein sequence ID" value="TBT95498.1"/>
    <property type="molecule type" value="Genomic_DNA"/>
</dbReference>
<dbReference type="FunFam" id="3.40.50.2000:FF:000009">
    <property type="entry name" value="Sterol 3-beta-glucosyltransferase UGT80A2"/>
    <property type="match status" value="1"/>
</dbReference>
<dbReference type="PANTHER" id="PTHR48050:SF13">
    <property type="entry name" value="STEROL 3-BETA-GLUCOSYLTRANSFERASE UGT80A2"/>
    <property type="match status" value="1"/>
</dbReference>
<dbReference type="OrthoDB" id="3253247at2"/>
<evidence type="ECO:0000313" key="2">
    <source>
        <dbReference type="EMBL" id="TBT95498.1"/>
    </source>
</evidence>
<evidence type="ECO:0000259" key="1">
    <source>
        <dbReference type="Pfam" id="PF06722"/>
    </source>
</evidence>
<accession>A0A4Q9KLY1</accession>
<keyword evidence="3" id="KW-1185">Reference proteome</keyword>
<reference evidence="2 3" key="1">
    <citation type="submission" date="2019-01" db="EMBL/GenBank/DDBJ databases">
        <title>Lactibacter flavus gen. nov., sp. nov., a novel bacterium of the family Propionibacteriaceae isolated from raw milk and dairy products.</title>
        <authorList>
            <person name="Huptas C."/>
            <person name="Wenning M."/>
            <person name="Breitenwieser F."/>
            <person name="Doll E."/>
            <person name="Von Neubeck M."/>
            <person name="Busse H.-J."/>
            <person name="Scherer S."/>
        </authorList>
    </citation>
    <scope>NUCLEOTIDE SEQUENCE [LARGE SCALE GENOMIC DNA]</scope>
    <source>
        <strain evidence="2 3">DSM 22130</strain>
    </source>
</reference>
<dbReference type="GO" id="GO:0016758">
    <property type="term" value="F:hexosyltransferase activity"/>
    <property type="evidence" value="ECO:0007669"/>
    <property type="project" value="UniProtKB-ARBA"/>
</dbReference>
<gene>
    <name evidence="2" type="ORF">ET996_05225</name>
</gene>
<name>A0A4Q9KLY1_PROTD</name>
<dbReference type="Proteomes" id="UP000291933">
    <property type="component" value="Unassembled WGS sequence"/>
</dbReference>
<dbReference type="Gene3D" id="3.40.50.2000">
    <property type="entry name" value="Glycogen Phosphorylase B"/>
    <property type="match status" value="2"/>
</dbReference>